<feature type="transmembrane region" description="Helical" evidence="1">
    <location>
        <begin position="85"/>
        <end position="105"/>
    </location>
</feature>
<reference evidence="3 4" key="1">
    <citation type="submission" date="2020-04" db="EMBL/GenBank/DDBJ databases">
        <authorList>
            <person name="Laetsch R D."/>
            <person name="Stevens L."/>
            <person name="Kumar S."/>
            <person name="Blaxter L. M."/>
        </authorList>
    </citation>
    <scope>NUCLEOTIDE SEQUENCE [LARGE SCALE GENOMIC DNA]</scope>
</reference>
<dbReference type="PANTHER" id="PTHR12892">
    <property type="entry name" value="FGF RECEPTOR ACTIVATING PROTEIN 1"/>
    <property type="match status" value="1"/>
</dbReference>
<keyword evidence="4" id="KW-1185">Reference proteome</keyword>
<dbReference type="Proteomes" id="UP000494206">
    <property type="component" value="Unassembled WGS sequence"/>
</dbReference>
<dbReference type="GO" id="GO:0005789">
    <property type="term" value="C:endoplasmic reticulum membrane"/>
    <property type="evidence" value="ECO:0007669"/>
    <property type="project" value="TreeGrafter"/>
</dbReference>
<feature type="domain" description="CWH43-like N-terminal" evidence="2">
    <location>
        <begin position="26"/>
        <end position="250"/>
    </location>
</feature>
<keyword evidence="1" id="KW-1133">Transmembrane helix</keyword>
<dbReference type="EMBL" id="CADEPM010000004">
    <property type="protein sequence ID" value="CAB3405130.1"/>
    <property type="molecule type" value="Genomic_DNA"/>
</dbReference>
<evidence type="ECO:0000313" key="3">
    <source>
        <dbReference type="EMBL" id="CAB3405130.1"/>
    </source>
</evidence>
<dbReference type="GO" id="GO:0006506">
    <property type="term" value="P:GPI anchor biosynthetic process"/>
    <property type="evidence" value="ECO:0007669"/>
    <property type="project" value="TreeGrafter"/>
</dbReference>
<dbReference type="InterPro" id="IPR019402">
    <property type="entry name" value="CWH43_N"/>
</dbReference>
<accession>A0A8S1EYH8</accession>
<feature type="transmembrane region" description="Helical" evidence="1">
    <location>
        <begin position="125"/>
        <end position="143"/>
    </location>
</feature>
<sequence length="282" mass="32641">MEVPKMKDVMKSPIEETIEKMLRIRWLVALGALLPGAACYFVVAYTYIFQFEKVSNFTESKECKNLTITLPPVSYSIGVWAPQKFIWLFIMFIHLPPRLFFLTLYRRLFLNTAPKSSWYQFAIDFYMFTLRLEPIGLILVSVVDINGGFLIHAFGFAIWIISFNFNMLFNIILHHFSGIRDVHNRMETTWRIKLVIFIVGIIAALSTPISYPYFAAHCSVTAYNLFSLAELIEVGCNSIFYTIAYWDFPKTRITIGIKSVQRDLNELEKRQNVMALPAKLGI</sequence>
<feature type="transmembrane region" description="Helical" evidence="1">
    <location>
        <begin position="26"/>
        <end position="48"/>
    </location>
</feature>
<evidence type="ECO:0000259" key="2">
    <source>
        <dbReference type="Pfam" id="PF10277"/>
    </source>
</evidence>
<protein>
    <recommendedName>
        <fullName evidence="2">CWH43-like N-terminal domain-containing protein</fullName>
    </recommendedName>
</protein>
<feature type="transmembrane region" description="Helical" evidence="1">
    <location>
        <begin position="149"/>
        <end position="173"/>
    </location>
</feature>
<dbReference type="AlphaFoldDB" id="A0A8S1EYH8"/>
<name>A0A8S1EYH8_9PELO</name>
<comment type="caution">
    <text evidence="3">The sequence shown here is derived from an EMBL/GenBank/DDBJ whole genome shotgun (WGS) entry which is preliminary data.</text>
</comment>
<keyword evidence="1" id="KW-0812">Transmembrane</keyword>
<dbReference type="OrthoDB" id="5874654at2759"/>
<keyword evidence="1" id="KW-0472">Membrane</keyword>
<proteinExistence type="predicted"/>
<gene>
    <name evidence="3" type="ORF">CBOVIS_LOCUS7364</name>
</gene>
<feature type="transmembrane region" description="Helical" evidence="1">
    <location>
        <begin position="194"/>
        <end position="214"/>
    </location>
</feature>
<dbReference type="InterPro" id="IPR039545">
    <property type="entry name" value="PGAP2"/>
</dbReference>
<organism evidence="3 4">
    <name type="scientific">Caenorhabditis bovis</name>
    <dbReference type="NCBI Taxonomy" id="2654633"/>
    <lineage>
        <taxon>Eukaryota</taxon>
        <taxon>Metazoa</taxon>
        <taxon>Ecdysozoa</taxon>
        <taxon>Nematoda</taxon>
        <taxon>Chromadorea</taxon>
        <taxon>Rhabditida</taxon>
        <taxon>Rhabditina</taxon>
        <taxon>Rhabditomorpha</taxon>
        <taxon>Rhabditoidea</taxon>
        <taxon>Rhabditidae</taxon>
        <taxon>Peloderinae</taxon>
        <taxon>Caenorhabditis</taxon>
    </lineage>
</organism>
<evidence type="ECO:0000256" key="1">
    <source>
        <dbReference type="SAM" id="Phobius"/>
    </source>
</evidence>
<dbReference type="PANTHER" id="PTHR12892:SF15">
    <property type="entry name" value="POST-GPI ATTACHMENT TO PROTEINS FACTOR 2-LIKE"/>
    <property type="match status" value="1"/>
</dbReference>
<dbReference type="GO" id="GO:0000139">
    <property type="term" value="C:Golgi membrane"/>
    <property type="evidence" value="ECO:0007669"/>
    <property type="project" value="InterPro"/>
</dbReference>
<evidence type="ECO:0000313" key="4">
    <source>
        <dbReference type="Proteomes" id="UP000494206"/>
    </source>
</evidence>
<dbReference type="Pfam" id="PF10277">
    <property type="entry name" value="Frag1"/>
    <property type="match status" value="1"/>
</dbReference>